<dbReference type="EMBL" id="CP003924">
    <property type="protein sequence ID" value="AGS36021.1"/>
    <property type="molecule type" value="Genomic_DNA"/>
</dbReference>
<organism evidence="1 2">
    <name type="scientific">Corynebacterium maris DSM 45190</name>
    <dbReference type="NCBI Taxonomy" id="1224163"/>
    <lineage>
        <taxon>Bacteria</taxon>
        <taxon>Bacillati</taxon>
        <taxon>Actinomycetota</taxon>
        <taxon>Actinomycetes</taxon>
        <taxon>Mycobacteriales</taxon>
        <taxon>Corynebacteriaceae</taxon>
        <taxon>Corynebacterium</taxon>
    </lineage>
</organism>
<accession>S5TMI8</accession>
<dbReference type="AlphaFoldDB" id="S5TMI8"/>
<evidence type="ECO:0008006" key="3">
    <source>
        <dbReference type="Google" id="ProtNLM"/>
    </source>
</evidence>
<dbReference type="HOGENOM" id="CLU_067049_1_0_11"/>
<dbReference type="PATRIC" id="fig|1224163.3.peg.2576"/>
<evidence type="ECO:0000313" key="2">
    <source>
        <dbReference type="Proteomes" id="UP000015388"/>
    </source>
</evidence>
<gene>
    <name evidence="1" type="ORF">B841_12755</name>
</gene>
<name>S5TMI8_9CORY</name>
<dbReference type="Proteomes" id="UP000015388">
    <property type="component" value="Chromosome"/>
</dbReference>
<sequence length="215" mass="23106">MDARLSPLTAQTAGGIHLQAARSVFWELEPELARRVAKAGNAPFEKEVWLSTVLLTFGACGFNIGFPRSEVPRRRARATVLYCPREDAPGARQLPTAPVSEDAAVVTSLFIDPGFEGTGLEAVLMDAAIMDLLQKGVEAVEAFGWRKDAEDPLPMAEKPQDIGLIDAAVLESAGFEVVRDHPVLPRLRLEMPPAKGLLSAEAVEKLLSGAEAHVS</sequence>
<dbReference type="STRING" id="1224163.B841_12755"/>
<proteinExistence type="predicted"/>
<dbReference type="eggNOG" id="COG3153">
    <property type="taxonomic scope" value="Bacteria"/>
</dbReference>
<keyword evidence="2" id="KW-1185">Reference proteome</keyword>
<dbReference type="KEGG" id="cmd:B841_12755"/>
<reference evidence="1 2" key="1">
    <citation type="submission" date="2012-11" db="EMBL/GenBank/DDBJ databases">
        <title>The complete genome sequence of Corynebacterium maris Coryn-1 (=DSM 45190).</title>
        <authorList>
            <person name="Schaffert L."/>
            <person name="Albersmeier A."/>
            <person name="Kalinowski J."/>
            <person name="Ruckert C."/>
        </authorList>
    </citation>
    <scope>NUCLEOTIDE SEQUENCE [LARGE SCALE GENOMIC DNA]</scope>
    <source>
        <strain evidence="2">Coryn-1</strain>
    </source>
</reference>
<protein>
    <recommendedName>
        <fullName evidence="3">N-acetyltransferase domain-containing protein</fullName>
    </recommendedName>
</protein>
<evidence type="ECO:0000313" key="1">
    <source>
        <dbReference type="EMBL" id="AGS36021.1"/>
    </source>
</evidence>
<dbReference type="RefSeq" id="WP_020936602.1">
    <property type="nucleotide sequence ID" value="NC_021915.1"/>
</dbReference>
<dbReference type="OrthoDB" id="5242876at2"/>